<evidence type="ECO:0000256" key="18">
    <source>
        <dbReference type="ARBA" id="ARBA00048679"/>
    </source>
</evidence>
<evidence type="ECO:0000256" key="6">
    <source>
        <dbReference type="ARBA" id="ARBA00022692"/>
    </source>
</evidence>
<evidence type="ECO:0000256" key="11">
    <source>
        <dbReference type="ARBA" id="ARBA00022840"/>
    </source>
</evidence>
<dbReference type="InterPro" id="IPR000719">
    <property type="entry name" value="Prot_kinase_dom"/>
</dbReference>
<dbReference type="Pfam" id="PF00069">
    <property type="entry name" value="Pkinase"/>
    <property type="match status" value="1"/>
</dbReference>
<comment type="catalytic activity">
    <reaction evidence="17">
        <text>L-threonyl-[protein] + ATP = O-phospho-L-threonyl-[protein] + ADP + H(+)</text>
        <dbReference type="Rhea" id="RHEA:46608"/>
        <dbReference type="Rhea" id="RHEA-COMP:11060"/>
        <dbReference type="Rhea" id="RHEA-COMP:11605"/>
        <dbReference type="ChEBI" id="CHEBI:15378"/>
        <dbReference type="ChEBI" id="CHEBI:30013"/>
        <dbReference type="ChEBI" id="CHEBI:30616"/>
        <dbReference type="ChEBI" id="CHEBI:61977"/>
        <dbReference type="ChEBI" id="CHEBI:456216"/>
        <dbReference type="EC" id="2.7.11.1"/>
    </reaction>
</comment>
<feature type="binding site" evidence="19">
    <location>
        <position position="326"/>
    </location>
    <ligand>
        <name>ATP</name>
        <dbReference type="ChEBI" id="CHEBI:30616"/>
    </ligand>
</feature>
<dbReference type="GO" id="GO:0016020">
    <property type="term" value="C:membrane"/>
    <property type="evidence" value="ECO:0007669"/>
    <property type="project" value="UniProtKB-SubCell"/>
</dbReference>
<dbReference type="GO" id="GO:0005524">
    <property type="term" value="F:ATP binding"/>
    <property type="evidence" value="ECO:0007669"/>
    <property type="project" value="UniProtKB-UniRule"/>
</dbReference>
<evidence type="ECO:0000256" key="16">
    <source>
        <dbReference type="ARBA" id="ARBA00023180"/>
    </source>
</evidence>
<name>A0A4S4EEF1_CAMSN</name>
<evidence type="ECO:0000256" key="13">
    <source>
        <dbReference type="ARBA" id="ARBA00023136"/>
    </source>
</evidence>
<feature type="transmembrane region" description="Helical" evidence="20">
    <location>
        <begin position="237"/>
        <end position="260"/>
    </location>
</feature>
<keyword evidence="13 20" id="KW-0472">Membrane</keyword>
<dbReference type="Pfam" id="PF00954">
    <property type="entry name" value="S_locus_glycop"/>
    <property type="match status" value="1"/>
</dbReference>
<dbReference type="InterPro" id="IPR008271">
    <property type="entry name" value="Ser/Thr_kinase_AS"/>
</dbReference>
<dbReference type="FunFam" id="1.10.510.10:FF:000237">
    <property type="entry name" value="G-type lectin S-receptor-like serine/threonine-protein kinase"/>
    <property type="match status" value="1"/>
</dbReference>
<dbReference type="FunFam" id="3.30.200.20:FF:000059">
    <property type="entry name" value="S-receptor-like serine/threonine-protein kinase"/>
    <property type="match status" value="1"/>
</dbReference>
<dbReference type="PROSITE" id="PS50011">
    <property type="entry name" value="PROTEIN_KINASE_DOM"/>
    <property type="match status" value="1"/>
</dbReference>
<dbReference type="SUPFAM" id="SSF56112">
    <property type="entry name" value="Protein kinase-like (PK-like)"/>
    <property type="match status" value="1"/>
</dbReference>
<dbReference type="STRING" id="542762.A0A4S4EEF1"/>
<comment type="catalytic activity">
    <reaction evidence="18">
        <text>L-seryl-[protein] + ATP = O-phospho-L-seryl-[protein] + ADP + H(+)</text>
        <dbReference type="Rhea" id="RHEA:17989"/>
        <dbReference type="Rhea" id="RHEA-COMP:9863"/>
        <dbReference type="Rhea" id="RHEA-COMP:11604"/>
        <dbReference type="ChEBI" id="CHEBI:15378"/>
        <dbReference type="ChEBI" id="CHEBI:29999"/>
        <dbReference type="ChEBI" id="CHEBI:30616"/>
        <dbReference type="ChEBI" id="CHEBI:83421"/>
        <dbReference type="ChEBI" id="CHEBI:456216"/>
        <dbReference type="EC" id="2.7.11.1"/>
    </reaction>
</comment>
<dbReference type="Proteomes" id="UP000306102">
    <property type="component" value="Unassembled WGS sequence"/>
</dbReference>
<protein>
    <recommendedName>
        <fullName evidence="2">non-specific serine/threonine protein kinase</fullName>
        <ecNumber evidence="2">2.7.11.1</ecNumber>
    </recommendedName>
</protein>
<accession>A0A4S4EEF1</accession>
<evidence type="ECO:0000313" key="22">
    <source>
        <dbReference type="EMBL" id="THG14750.1"/>
    </source>
</evidence>
<keyword evidence="9 19" id="KW-0547">Nucleotide-binding</keyword>
<dbReference type="Gene3D" id="3.30.200.20">
    <property type="entry name" value="Phosphorylase Kinase, domain 1"/>
    <property type="match status" value="1"/>
</dbReference>
<dbReference type="GO" id="GO:0004674">
    <property type="term" value="F:protein serine/threonine kinase activity"/>
    <property type="evidence" value="ECO:0007669"/>
    <property type="project" value="UniProtKB-KW"/>
</dbReference>
<sequence>MSAGSRGDVSKRGALGVCWCVLYSVIRTCDASGCVLVCALQCVLYCITCDASGCVLYLSTINTLDPKEKWSIWWNSSSDKCDPKGLCGLNGFCVSNNTEADCRCLAGFAYVNPSSWSSGCVRNYTAESCKITNGDGNTKYYKMSPLENSIWEDDSYSVLQLSSRKECEDACLKDCNCEAALYKDQQCKKQRLPLRFGRRWLNDSNAAFIKVGESISPNTEGVPTHSDNPPKKPKKDFLIIGVSLLVFSLMMLAISGVLLYRNHVWAYKKISTKRNVELGVEAALRTFIFAELEQVTNGFNQELGRGAFGTVFKGFISDNQKDVAVKRLEKVLTEGEHEFQTEIRVIGRTHHRNLVRLIGYCLEGPNRLLVYEYMSNGSLADFLFTPENENRPDWDERIGIALHIARGLLYLHEECEPQIIHSDIKPQNILIDGHGCAKICDFGLAKLLKPNQTKTFTMIRGTRGYVAPEWHRKLPVTVKVDVYSFGVLLLEIICCRKCLELSFSEEEAVLEEWVYDCFQTKELGKLVGNEDVDMRKLERMVKVGLWCIQDEPSLRPSMKKVLLMLEGTVDIPIPPSPTSFLSAI</sequence>
<evidence type="ECO:0000256" key="14">
    <source>
        <dbReference type="ARBA" id="ARBA00023157"/>
    </source>
</evidence>
<dbReference type="PROSITE" id="PS00107">
    <property type="entry name" value="PROTEIN_KINASE_ATP"/>
    <property type="match status" value="1"/>
</dbReference>
<dbReference type="InterPro" id="IPR011009">
    <property type="entry name" value="Kinase-like_dom_sf"/>
</dbReference>
<evidence type="ECO:0000256" key="3">
    <source>
        <dbReference type="ARBA" id="ARBA00022527"/>
    </source>
</evidence>
<keyword evidence="16" id="KW-0325">Glycoprotein</keyword>
<evidence type="ECO:0000256" key="12">
    <source>
        <dbReference type="ARBA" id="ARBA00022989"/>
    </source>
</evidence>
<comment type="caution">
    <text evidence="22">The sequence shown here is derived from an EMBL/GenBank/DDBJ whole genome shotgun (WGS) entry which is preliminary data.</text>
</comment>
<dbReference type="GO" id="GO:0048544">
    <property type="term" value="P:recognition of pollen"/>
    <property type="evidence" value="ECO:0007669"/>
    <property type="project" value="InterPro"/>
</dbReference>
<gene>
    <name evidence="22" type="ORF">TEA_006794</name>
</gene>
<proteinExistence type="predicted"/>
<feature type="domain" description="Protein kinase" evidence="21">
    <location>
        <begin position="297"/>
        <end position="581"/>
    </location>
</feature>
<keyword evidence="12 20" id="KW-1133">Transmembrane helix</keyword>
<evidence type="ECO:0000256" key="1">
    <source>
        <dbReference type="ARBA" id="ARBA00004479"/>
    </source>
</evidence>
<organism evidence="22 23">
    <name type="scientific">Camellia sinensis var. sinensis</name>
    <name type="common">China tea</name>
    <dbReference type="NCBI Taxonomy" id="542762"/>
    <lineage>
        <taxon>Eukaryota</taxon>
        <taxon>Viridiplantae</taxon>
        <taxon>Streptophyta</taxon>
        <taxon>Embryophyta</taxon>
        <taxon>Tracheophyta</taxon>
        <taxon>Spermatophyta</taxon>
        <taxon>Magnoliopsida</taxon>
        <taxon>eudicotyledons</taxon>
        <taxon>Gunneridae</taxon>
        <taxon>Pentapetalae</taxon>
        <taxon>asterids</taxon>
        <taxon>Ericales</taxon>
        <taxon>Theaceae</taxon>
        <taxon>Camellia</taxon>
    </lineage>
</organism>
<evidence type="ECO:0000256" key="9">
    <source>
        <dbReference type="ARBA" id="ARBA00022741"/>
    </source>
</evidence>
<dbReference type="EMBL" id="SDRB02005085">
    <property type="protein sequence ID" value="THG14750.1"/>
    <property type="molecule type" value="Genomic_DNA"/>
</dbReference>
<keyword evidence="10" id="KW-0418">Kinase</keyword>
<dbReference type="AlphaFoldDB" id="A0A4S4EEF1"/>
<evidence type="ECO:0000256" key="8">
    <source>
        <dbReference type="ARBA" id="ARBA00022734"/>
    </source>
</evidence>
<keyword evidence="15" id="KW-0675">Receptor</keyword>
<keyword evidence="6 20" id="KW-0812">Transmembrane</keyword>
<evidence type="ECO:0000256" key="17">
    <source>
        <dbReference type="ARBA" id="ARBA00047899"/>
    </source>
</evidence>
<evidence type="ECO:0000256" key="2">
    <source>
        <dbReference type="ARBA" id="ARBA00012513"/>
    </source>
</evidence>
<dbReference type="SMART" id="SM00220">
    <property type="entry name" value="S_TKc"/>
    <property type="match status" value="1"/>
</dbReference>
<dbReference type="PANTHER" id="PTHR47976">
    <property type="entry name" value="G-TYPE LECTIN S-RECEPTOR-LIKE SERINE/THREONINE-PROTEIN KINASE SD2-5"/>
    <property type="match status" value="1"/>
</dbReference>
<keyword evidence="11 19" id="KW-0067">ATP-binding</keyword>
<evidence type="ECO:0000313" key="23">
    <source>
        <dbReference type="Proteomes" id="UP000306102"/>
    </source>
</evidence>
<comment type="subcellular location">
    <subcellularLocation>
        <location evidence="1">Membrane</location>
        <topology evidence="1">Single-pass type I membrane protein</topology>
    </subcellularLocation>
</comment>
<evidence type="ECO:0000256" key="15">
    <source>
        <dbReference type="ARBA" id="ARBA00023170"/>
    </source>
</evidence>
<keyword evidence="7" id="KW-0732">Signal</keyword>
<dbReference type="CDD" id="cd14066">
    <property type="entry name" value="STKc_IRAK"/>
    <property type="match status" value="1"/>
</dbReference>
<keyword evidence="5" id="KW-0808">Transferase</keyword>
<dbReference type="PANTHER" id="PTHR47976:SF7">
    <property type="entry name" value="RECEPTOR-LIKE SERINE_THREONINE-PROTEIN KINASE"/>
    <property type="match status" value="1"/>
</dbReference>
<evidence type="ECO:0000256" key="10">
    <source>
        <dbReference type="ARBA" id="ARBA00022777"/>
    </source>
</evidence>
<keyword evidence="3" id="KW-0723">Serine/threonine-protein kinase</keyword>
<dbReference type="InterPro" id="IPR051343">
    <property type="entry name" value="G-type_lectin_kinases/EP1-like"/>
</dbReference>
<dbReference type="InterPro" id="IPR000858">
    <property type="entry name" value="S_locus_glycoprot_dom"/>
</dbReference>
<evidence type="ECO:0000256" key="4">
    <source>
        <dbReference type="ARBA" id="ARBA00022536"/>
    </source>
</evidence>
<reference evidence="22 23" key="1">
    <citation type="journal article" date="2018" name="Proc. Natl. Acad. Sci. U.S.A.">
        <title>Draft genome sequence of Camellia sinensis var. sinensis provides insights into the evolution of the tea genome and tea quality.</title>
        <authorList>
            <person name="Wei C."/>
            <person name="Yang H."/>
            <person name="Wang S."/>
            <person name="Zhao J."/>
            <person name="Liu C."/>
            <person name="Gao L."/>
            <person name="Xia E."/>
            <person name="Lu Y."/>
            <person name="Tai Y."/>
            <person name="She G."/>
            <person name="Sun J."/>
            <person name="Cao H."/>
            <person name="Tong W."/>
            <person name="Gao Q."/>
            <person name="Li Y."/>
            <person name="Deng W."/>
            <person name="Jiang X."/>
            <person name="Wang W."/>
            <person name="Chen Q."/>
            <person name="Zhang S."/>
            <person name="Li H."/>
            <person name="Wu J."/>
            <person name="Wang P."/>
            <person name="Li P."/>
            <person name="Shi C."/>
            <person name="Zheng F."/>
            <person name="Jian J."/>
            <person name="Huang B."/>
            <person name="Shan D."/>
            <person name="Shi M."/>
            <person name="Fang C."/>
            <person name="Yue Y."/>
            <person name="Li F."/>
            <person name="Li D."/>
            <person name="Wei S."/>
            <person name="Han B."/>
            <person name="Jiang C."/>
            <person name="Yin Y."/>
            <person name="Xia T."/>
            <person name="Zhang Z."/>
            <person name="Bennetzen J.L."/>
            <person name="Zhao S."/>
            <person name="Wan X."/>
        </authorList>
    </citation>
    <scope>NUCLEOTIDE SEQUENCE [LARGE SCALE GENOMIC DNA]</scope>
    <source>
        <strain evidence="23">cv. Shuchazao</strain>
        <tissue evidence="22">Leaf</tissue>
    </source>
</reference>
<evidence type="ECO:0000256" key="7">
    <source>
        <dbReference type="ARBA" id="ARBA00022729"/>
    </source>
</evidence>
<dbReference type="InterPro" id="IPR017441">
    <property type="entry name" value="Protein_kinase_ATP_BS"/>
</dbReference>
<dbReference type="Gene3D" id="1.10.510.10">
    <property type="entry name" value="Transferase(Phosphotransferase) domain 1"/>
    <property type="match status" value="1"/>
</dbReference>
<dbReference type="EC" id="2.7.11.1" evidence="2"/>
<dbReference type="PROSITE" id="PS00108">
    <property type="entry name" value="PROTEIN_KINASE_ST"/>
    <property type="match status" value="1"/>
</dbReference>
<keyword evidence="23" id="KW-1185">Reference proteome</keyword>
<keyword evidence="14" id="KW-1015">Disulfide bond</keyword>
<keyword evidence="4" id="KW-0245">EGF-like domain</keyword>
<evidence type="ECO:0000256" key="5">
    <source>
        <dbReference type="ARBA" id="ARBA00022679"/>
    </source>
</evidence>
<keyword evidence="8" id="KW-0430">Lectin</keyword>
<dbReference type="GO" id="GO:0030246">
    <property type="term" value="F:carbohydrate binding"/>
    <property type="evidence" value="ECO:0007669"/>
    <property type="project" value="UniProtKB-KW"/>
</dbReference>
<evidence type="ECO:0000259" key="21">
    <source>
        <dbReference type="PROSITE" id="PS50011"/>
    </source>
</evidence>
<evidence type="ECO:0000256" key="20">
    <source>
        <dbReference type="SAM" id="Phobius"/>
    </source>
</evidence>
<evidence type="ECO:0000256" key="19">
    <source>
        <dbReference type="PROSITE-ProRule" id="PRU10141"/>
    </source>
</evidence>